<proteinExistence type="predicted"/>
<dbReference type="OrthoDB" id="6194834at2"/>
<dbReference type="RefSeq" id="WP_027448177.1">
    <property type="nucleotide sequence ID" value="NZ_AVPF01000118.1"/>
</dbReference>
<accession>A0A0A5FTV5</accession>
<dbReference type="STRING" id="1385511.GCA_000425225_00928"/>
<name>A0A0A5FTV5_9BACI</name>
<gene>
    <name evidence="1" type="ORF">N783_04415</name>
</gene>
<evidence type="ECO:0000313" key="1">
    <source>
        <dbReference type="EMBL" id="KGX83344.1"/>
    </source>
</evidence>
<dbReference type="EMBL" id="AVPF01000118">
    <property type="protein sequence ID" value="KGX83344.1"/>
    <property type="molecule type" value="Genomic_DNA"/>
</dbReference>
<comment type="caution">
    <text evidence="1">The sequence shown here is derived from an EMBL/GenBank/DDBJ whole genome shotgun (WGS) entry which is preliminary data.</text>
</comment>
<dbReference type="AlphaFoldDB" id="A0A0A5FTV5"/>
<reference evidence="1 2" key="1">
    <citation type="submission" date="2013-08" db="EMBL/GenBank/DDBJ databases">
        <authorList>
            <person name="Huang J."/>
            <person name="Wang G."/>
        </authorList>
    </citation>
    <scope>NUCLEOTIDE SEQUENCE [LARGE SCALE GENOMIC DNA]</scope>
    <source>
        <strain evidence="1 2">BH030004</strain>
    </source>
</reference>
<dbReference type="Proteomes" id="UP000030403">
    <property type="component" value="Unassembled WGS sequence"/>
</dbReference>
<dbReference type="eggNOG" id="ENOG5033ENN">
    <property type="taxonomic scope" value="Bacteria"/>
</dbReference>
<protein>
    <submittedName>
        <fullName evidence="1">Uncharacterized protein</fullName>
    </submittedName>
</protein>
<keyword evidence="2" id="KW-1185">Reference proteome</keyword>
<organism evidence="1 2">
    <name type="scientific">Pontibacillus marinus BH030004 = DSM 16465</name>
    <dbReference type="NCBI Taxonomy" id="1385511"/>
    <lineage>
        <taxon>Bacteria</taxon>
        <taxon>Bacillati</taxon>
        <taxon>Bacillota</taxon>
        <taxon>Bacilli</taxon>
        <taxon>Bacillales</taxon>
        <taxon>Bacillaceae</taxon>
        <taxon>Pontibacillus</taxon>
    </lineage>
</organism>
<evidence type="ECO:0000313" key="2">
    <source>
        <dbReference type="Proteomes" id="UP000030403"/>
    </source>
</evidence>
<sequence>MKKRKLTWTITLFLTFTILLGTVTMIVSDKYFNENNPYSVMKGIIQIQLSEDSVVNINQQEHRYITPNKTFEGDPYGIVKQFMQKEGWTFQSQQKGVLTFIKGDETTSVKTKPFTSDYYIFDITDHSETLS</sequence>